<dbReference type="AlphaFoldDB" id="A0A809R8X7"/>
<dbReference type="CDD" id="cd15904">
    <property type="entry name" value="TSPO_MBR"/>
    <property type="match status" value="1"/>
</dbReference>
<dbReference type="Proteomes" id="UP000662873">
    <property type="component" value="Chromosome"/>
</dbReference>
<name>A0A809R8X7_9BACT</name>
<comment type="similarity">
    <text evidence="2">Belongs to the TspO/BZRP family.</text>
</comment>
<feature type="transmembrane region" description="Helical" evidence="6">
    <location>
        <begin position="130"/>
        <end position="151"/>
    </location>
</feature>
<dbReference type="PIRSF" id="PIRSF005859">
    <property type="entry name" value="PBR"/>
    <property type="match status" value="1"/>
</dbReference>
<comment type="subcellular location">
    <subcellularLocation>
        <location evidence="1">Membrane</location>
        <topology evidence="1">Multi-pass membrane protein</topology>
    </subcellularLocation>
</comment>
<dbReference type="EMBL" id="AP021858">
    <property type="protein sequence ID" value="BBO23899.1"/>
    <property type="molecule type" value="Genomic_DNA"/>
</dbReference>
<evidence type="ECO:0000256" key="1">
    <source>
        <dbReference type="ARBA" id="ARBA00004141"/>
    </source>
</evidence>
<evidence type="ECO:0000256" key="5">
    <source>
        <dbReference type="ARBA" id="ARBA00023136"/>
    </source>
</evidence>
<keyword evidence="3 6" id="KW-0812">Transmembrane</keyword>
<evidence type="ECO:0000256" key="3">
    <source>
        <dbReference type="ARBA" id="ARBA00022692"/>
    </source>
</evidence>
<evidence type="ECO:0000256" key="6">
    <source>
        <dbReference type="SAM" id="Phobius"/>
    </source>
</evidence>
<dbReference type="InterPro" id="IPR038330">
    <property type="entry name" value="TspO/MBR-related_sf"/>
</dbReference>
<accession>A0A809R8X7</accession>
<dbReference type="KEGG" id="npy:NPRO_14940"/>
<dbReference type="PANTHER" id="PTHR10057:SF0">
    <property type="entry name" value="TRANSLOCATOR PROTEIN"/>
    <property type="match status" value="1"/>
</dbReference>
<evidence type="ECO:0000313" key="7">
    <source>
        <dbReference type="EMBL" id="BBO23899.1"/>
    </source>
</evidence>
<reference evidence="7" key="1">
    <citation type="journal article" name="DNA Res.">
        <title>The physiological potential of anammox bacteria as revealed by their core genome structure.</title>
        <authorList>
            <person name="Okubo T."/>
            <person name="Toyoda A."/>
            <person name="Fukuhara K."/>
            <person name="Uchiyama I."/>
            <person name="Harigaya Y."/>
            <person name="Kuroiwa M."/>
            <person name="Suzuki T."/>
            <person name="Murakami Y."/>
            <person name="Suwa Y."/>
            <person name="Takami H."/>
        </authorList>
    </citation>
    <scope>NUCLEOTIDE SEQUENCE</scope>
    <source>
        <strain evidence="7">317325-2</strain>
    </source>
</reference>
<organism evidence="7 8">
    <name type="scientific">Candidatus Nitrosymbiomonas proteolyticus</name>
    <dbReference type="NCBI Taxonomy" id="2608984"/>
    <lineage>
        <taxon>Bacteria</taxon>
        <taxon>Bacillati</taxon>
        <taxon>Armatimonadota</taxon>
        <taxon>Armatimonadota incertae sedis</taxon>
        <taxon>Candidatus Nitrosymbiomonas</taxon>
    </lineage>
</organism>
<proteinExistence type="inferred from homology"/>
<evidence type="ECO:0000313" key="8">
    <source>
        <dbReference type="Proteomes" id="UP000662873"/>
    </source>
</evidence>
<dbReference type="GO" id="GO:0033013">
    <property type="term" value="P:tetrapyrrole metabolic process"/>
    <property type="evidence" value="ECO:0007669"/>
    <property type="project" value="UniProtKB-ARBA"/>
</dbReference>
<feature type="transmembrane region" description="Helical" evidence="6">
    <location>
        <begin position="102"/>
        <end position="123"/>
    </location>
</feature>
<protein>
    <submittedName>
        <fullName evidence="7">Tryptophan-rich sensory protein</fullName>
    </submittedName>
</protein>
<dbReference type="PANTHER" id="PTHR10057">
    <property type="entry name" value="PERIPHERAL-TYPE BENZODIAZEPINE RECEPTOR"/>
    <property type="match status" value="1"/>
</dbReference>
<dbReference type="Gene3D" id="1.20.1260.100">
    <property type="entry name" value="TspO/MBR protein"/>
    <property type="match status" value="1"/>
</dbReference>
<dbReference type="Pfam" id="PF03073">
    <property type="entry name" value="TspO_MBR"/>
    <property type="match status" value="1"/>
</dbReference>
<gene>
    <name evidence="7" type="ORF">NPRO_14940</name>
</gene>
<dbReference type="FunFam" id="1.20.1260.100:FF:000001">
    <property type="entry name" value="translocator protein 2"/>
    <property type="match status" value="1"/>
</dbReference>
<evidence type="ECO:0000256" key="4">
    <source>
        <dbReference type="ARBA" id="ARBA00022989"/>
    </source>
</evidence>
<feature type="transmembrane region" description="Helical" evidence="6">
    <location>
        <begin position="78"/>
        <end position="96"/>
    </location>
</feature>
<sequence>MNFWPAFAASFGATLIAALSGGVASAQSGAFYATLAKPAWAPSPQIFGPVWSVLYVLIGISGTLALLAVGWNKAPVPTSLFGAQLVFNGLWTWLFFHWRLGGWAFAEIVLLWIVILANIIAFWRIRPVAGALLLPYLAWVGFAAALNFALWRMNTSAL</sequence>
<dbReference type="GO" id="GO:0016020">
    <property type="term" value="C:membrane"/>
    <property type="evidence" value="ECO:0007669"/>
    <property type="project" value="UniProtKB-SubCell"/>
</dbReference>
<keyword evidence="5 6" id="KW-0472">Membrane</keyword>
<evidence type="ECO:0000256" key="2">
    <source>
        <dbReference type="ARBA" id="ARBA00007524"/>
    </source>
</evidence>
<dbReference type="InterPro" id="IPR004307">
    <property type="entry name" value="TspO_MBR"/>
</dbReference>
<feature type="transmembrane region" description="Helical" evidence="6">
    <location>
        <begin position="50"/>
        <end position="71"/>
    </location>
</feature>
<keyword evidence="4 6" id="KW-1133">Transmembrane helix</keyword>